<dbReference type="AlphaFoldDB" id="A0A9E7NE67"/>
<feature type="compositionally biased region" description="Basic and acidic residues" evidence="1">
    <location>
        <begin position="51"/>
        <end position="66"/>
    </location>
</feature>
<proteinExistence type="predicted"/>
<organism evidence="2 3">
    <name type="scientific">Natronosalvus rutilus</name>
    <dbReference type="NCBI Taxonomy" id="2953753"/>
    <lineage>
        <taxon>Archaea</taxon>
        <taxon>Methanobacteriati</taxon>
        <taxon>Methanobacteriota</taxon>
        <taxon>Stenosarchaea group</taxon>
        <taxon>Halobacteria</taxon>
        <taxon>Halobacteriales</taxon>
        <taxon>Natrialbaceae</taxon>
        <taxon>Natronosalvus</taxon>
    </lineage>
</organism>
<dbReference type="GeneID" id="73290133"/>
<protein>
    <submittedName>
        <fullName evidence="2">Uncharacterized protein</fullName>
    </submittedName>
</protein>
<keyword evidence="3" id="KW-1185">Reference proteome</keyword>
<dbReference type="KEGG" id="sawl:NGM29_08765"/>
<evidence type="ECO:0000256" key="1">
    <source>
        <dbReference type="SAM" id="MobiDB-lite"/>
    </source>
</evidence>
<evidence type="ECO:0000313" key="3">
    <source>
        <dbReference type="Proteomes" id="UP001056855"/>
    </source>
</evidence>
<feature type="compositionally biased region" description="Acidic residues" evidence="1">
    <location>
        <begin position="34"/>
        <end position="50"/>
    </location>
</feature>
<gene>
    <name evidence="2" type="ORF">NGM29_08765</name>
</gene>
<feature type="region of interest" description="Disordered" evidence="1">
    <location>
        <begin position="1"/>
        <end position="66"/>
    </location>
</feature>
<sequence length="132" mass="15086">MADTKRSREKQARDEENRQRERELSEARDRGDEAEPPNDEWDETDEEGAVGDDHDSPRECHRRDCTEPATFVVVERYQEETGHGAVEAKAFLCRAHTDEESPANLDGAYDDYLFRVEMFSEAGTETDTAATE</sequence>
<accession>A0A9E7NE67</accession>
<evidence type="ECO:0000313" key="2">
    <source>
        <dbReference type="EMBL" id="UTF55324.1"/>
    </source>
</evidence>
<reference evidence="2" key="1">
    <citation type="submission" date="2022-06" db="EMBL/GenBank/DDBJ databases">
        <title>Diverse halophilic archaea isolated from saline environments.</title>
        <authorList>
            <person name="Cui H.-L."/>
        </authorList>
    </citation>
    <scope>NUCLEOTIDE SEQUENCE</scope>
    <source>
        <strain evidence="2">WLHS1</strain>
    </source>
</reference>
<dbReference type="RefSeq" id="WP_254160233.1">
    <property type="nucleotide sequence ID" value="NZ_CP100355.1"/>
</dbReference>
<dbReference type="Proteomes" id="UP001056855">
    <property type="component" value="Chromosome"/>
</dbReference>
<feature type="compositionally biased region" description="Basic and acidic residues" evidence="1">
    <location>
        <begin position="1"/>
        <end position="33"/>
    </location>
</feature>
<name>A0A9E7NE67_9EURY</name>
<dbReference type="EMBL" id="CP100355">
    <property type="protein sequence ID" value="UTF55324.1"/>
    <property type="molecule type" value="Genomic_DNA"/>
</dbReference>